<evidence type="ECO:0000313" key="2">
    <source>
        <dbReference type="EMBL" id="TDK50419.1"/>
    </source>
</evidence>
<feature type="domain" description="Abortive infection protein-like C-terminal" evidence="1">
    <location>
        <begin position="197"/>
        <end position="274"/>
    </location>
</feature>
<dbReference type="Pfam" id="PF14355">
    <property type="entry name" value="Abi_C"/>
    <property type="match status" value="1"/>
</dbReference>
<dbReference type="InterPro" id="IPR026001">
    <property type="entry name" value="Abi-like_C"/>
</dbReference>
<evidence type="ECO:0000259" key="1">
    <source>
        <dbReference type="Pfam" id="PF14355"/>
    </source>
</evidence>
<name>A0A4R5VE33_9RHOB</name>
<dbReference type="EMBL" id="SMUV01000056">
    <property type="protein sequence ID" value="TDK50419.1"/>
    <property type="molecule type" value="Genomic_DNA"/>
</dbReference>
<dbReference type="Proteomes" id="UP000295301">
    <property type="component" value="Unassembled WGS sequence"/>
</dbReference>
<gene>
    <name evidence="2" type="ORF">E1832_06290</name>
</gene>
<protein>
    <recommendedName>
        <fullName evidence="1">Abortive infection protein-like C-terminal domain-containing protein</fullName>
    </recommendedName>
</protein>
<evidence type="ECO:0000313" key="3">
    <source>
        <dbReference type="Proteomes" id="UP000295301"/>
    </source>
</evidence>
<accession>A0A4R5VE33</accession>
<dbReference type="RefSeq" id="WP_133358887.1">
    <property type="nucleotide sequence ID" value="NZ_SMUV01000056.1"/>
</dbReference>
<reference evidence="2 3" key="1">
    <citation type="submission" date="2019-03" db="EMBL/GenBank/DDBJ databases">
        <title>Ruegeria lutea sp. nov., a novel strain, isolated from marine sediment, the Masan Bay, South Korea.</title>
        <authorList>
            <person name="Kim J."/>
            <person name="Kim D.-Y."/>
            <person name="Lee S.-S."/>
        </authorList>
    </citation>
    <scope>NUCLEOTIDE SEQUENCE [LARGE SCALE GENOMIC DNA]</scope>
    <source>
        <strain evidence="2 3">318-1</strain>
    </source>
</reference>
<organism evidence="2 3">
    <name type="scientific">Antarcticimicrobium luteum</name>
    <dbReference type="NCBI Taxonomy" id="2547397"/>
    <lineage>
        <taxon>Bacteria</taxon>
        <taxon>Pseudomonadati</taxon>
        <taxon>Pseudomonadota</taxon>
        <taxon>Alphaproteobacteria</taxon>
        <taxon>Rhodobacterales</taxon>
        <taxon>Paracoccaceae</taxon>
        <taxon>Antarcticimicrobium</taxon>
    </lineage>
</organism>
<sequence length="281" mass="30770">MDDKIPSPVIGVLGEVFSDHYTHSDIDRLFTYADAPGDAPEGNKVKKTVEWLRWTNKQTERPLEVLGTLLEDLLEKEPWDSAYSPPWATDDEPEWSVTLRSRQDRIRTALGKAGLAYSSGGHVGSASATPTASLREMIERGGLSAVAVEMTRALKQVEGDPNAAAHYAGNVLEAALKAYLTKKGVTFNDQSETLNGLWQLTRDDLGINPKNLEAKDLKKIASGLNSIVDGTMYMRNKKSGAHGRTEDQLRAAVLRPRHARLVIHSAHTLAAYVLECLADAP</sequence>
<comment type="caution">
    <text evidence="2">The sequence shown here is derived from an EMBL/GenBank/DDBJ whole genome shotgun (WGS) entry which is preliminary data.</text>
</comment>
<proteinExistence type="predicted"/>
<keyword evidence="3" id="KW-1185">Reference proteome</keyword>
<dbReference type="AlphaFoldDB" id="A0A4R5VE33"/>
<dbReference type="OrthoDB" id="2678579at2"/>